<proteinExistence type="predicted"/>
<dbReference type="EMBL" id="LXQA010133702">
    <property type="protein sequence ID" value="MCI23025.1"/>
    <property type="molecule type" value="Genomic_DNA"/>
</dbReference>
<sequence>MESNKVEKSANKRPKLKKGRKKSETSTSQNKRPKEKKELKVKQKVILSDSDETDEDLREFLRTYKPYESCSDASSPDEDDETVTMESKGRVLKPSLEVGLKPKPLH</sequence>
<comment type="caution">
    <text evidence="2">The sequence shown here is derived from an EMBL/GenBank/DDBJ whole genome shotgun (WGS) entry which is preliminary data.</text>
</comment>
<organism evidence="2 3">
    <name type="scientific">Trifolium medium</name>
    <dbReference type="NCBI Taxonomy" id="97028"/>
    <lineage>
        <taxon>Eukaryota</taxon>
        <taxon>Viridiplantae</taxon>
        <taxon>Streptophyta</taxon>
        <taxon>Embryophyta</taxon>
        <taxon>Tracheophyta</taxon>
        <taxon>Spermatophyta</taxon>
        <taxon>Magnoliopsida</taxon>
        <taxon>eudicotyledons</taxon>
        <taxon>Gunneridae</taxon>
        <taxon>Pentapetalae</taxon>
        <taxon>rosids</taxon>
        <taxon>fabids</taxon>
        <taxon>Fabales</taxon>
        <taxon>Fabaceae</taxon>
        <taxon>Papilionoideae</taxon>
        <taxon>50 kb inversion clade</taxon>
        <taxon>NPAAA clade</taxon>
        <taxon>Hologalegina</taxon>
        <taxon>IRL clade</taxon>
        <taxon>Trifolieae</taxon>
        <taxon>Trifolium</taxon>
    </lineage>
</organism>
<reference evidence="2 3" key="1">
    <citation type="journal article" date="2018" name="Front. Plant Sci.">
        <title>Red Clover (Trifolium pratense) and Zigzag Clover (T. medium) - A Picture of Genomic Similarities and Differences.</title>
        <authorList>
            <person name="Dluhosova J."/>
            <person name="Istvanek J."/>
            <person name="Nedelnik J."/>
            <person name="Repkova J."/>
        </authorList>
    </citation>
    <scope>NUCLEOTIDE SEQUENCE [LARGE SCALE GENOMIC DNA]</scope>
    <source>
        <strain evidence="3">cv. 10/8</strain>
        <tissue evidence="2">Leaf</tissue>
    </source>
</reference>
<name>A0A392QI98_9FABA</name>
<feature type="compositionally biased region" description="Basic and acidic residues" evidence="1">
    <location>
        <begin position="1"/>
        <end position="10"/>
    </location>
</feature>
<protein>
    <submittedName>
        <fullName evidence="2">Uncharacterized protein</fullName>
    </submittedName>
</protein>
<feature type="region of interest" description="Disordered" evidence="1">
    <location>
        <begin position="1"/>
        <end position="106"/>
    </location>
</feature>
<keyword evidence="3" id="KW-1185">Reference proteome</keyword>
<dbReference type="AlphaFoldDB" id="A0A392QI98"/>
<dbReference type="Proteomes" id="UP000265520">
    <property type="component" value="Unassembled WGS sequence"/>
</dbReference>
<evidence type="ECO:0000313" key="2">
    <source>
        <dbReference type="EMBL" id="MCI23025.1"/>
    </source>
</evidence>
<accession>A0A392QI98</accession>
<evidence type="ECO:0000256" key="1">
    <source>
        <dbReference type="SAM" id="MobiDB-lite"/>
    </source>
</evidence>
<evidence type="ECO:0000313" key="3">
    <source>
        <dbReference type="Proteomes" id="UP000265520"/>
    </source>
</evidence>
<feature type="compositionally biased region" description="Basic residues" evidence="1">
    <location>
        <begin position="11"/>
        <end position="21"/>
    </location>
</feature>